<gene>
    <name evidence="2" type="ORF">JI739_17765</name>
</gene>
<feature type="region of interest" description="Disordered" evidence="1">
    <location>
        <begin position="531"/>
        <end position="562"/>
    </location>
</feature>
<proteinExistence type="predicted"/>
<name>A0A936ZRC2_9BURK</name>
<accession>A0A936ZRC2</accession>
<evidence type="ECO:0000313" key="3">
    <source>
        <dbReference type="Proteomes" id="UP000613011"/>
    </source>
</evidence>
<protein>
    <submittedName>
        <fullName evidence="2">Uncharacterized protein</fullName>
    </submittedName>
</protein>
<dbReference type="AlphaFoldDB" id="A0A936ZRC2"/>
<comment type="caution">
    <text evidence="2">The sequence shown here is derived from an EMBL/GenBank/DDBJ whole genome shotgun (WGS) entry which is preliminary data.</text>
</comment>
<organism evidence="2 3">
    <name type="scientific">Ramlibacter aurantiacus</name>
    <dbReference type="NCBI Taxonomy" id="2801330"/>
    <lineage>
        <taxon>Bacteria</taxon>
        <taxon>Pseudomonadati</taxon>
        <taxon>Pseudomonadota</taxon>
        <taxon>Betaproteobacteria</taxon>
        <taxon>Burkholderiales</taxon>
        <taxon>Comamonadaceae</taxon>
        <taxon>Ramlibacter</taxon>
    </lineage>
</organism>
<dbReference type="Proteomes" id="UP000613011">
    <property type="component" value="Unassembled WGS sequence"/>
</dbReference>
<keyword evidence="3" id="KW-1185">Reference proteome</keyword>
<evidence type="ECO:0000256" key="1">
    <source>
        <dbReference type="SAM" id="MobiDB-lite"/>
    </source>
</evidence>
<dbReference type="EMBL" id="JAEQNA010000007">
    <property type="protein sequence ID" value="MBL0422200.1"/>
    <property type="molecule type" value="Genomic_DNA"/>
</dbReference>
<feature type="region of interest" description="Disordered" evidence="1">
    <location>
        <begin position="38"/>
        <end position="65"/>
    </location>
</feature>
<feature type="compositionally biased region" description="Low complexity" evidence="1">
    <location>
        <begin position="533"/>
        <end position="548"/>
    </location>
</feature>
<reference evidence="2" key="1">
    <citation type="submission" date="2021-01" db="EMBL/GenBank/DDBJ databases">
        <title>Ramlibacter sp. strain AW1 16S ribosomal RNA gene Genome sequencing and assembly.</title>
        <authorList>
            <person name="Kang M."/>
        </authorList>
    </citation>
    <scope>NUCLEOTIDE SEQUENCE</scope>
    <source>
        <strain evidence="2">AW1</strain>
    </source>
</reference>
<dbReference type="RefSeq" id="WP_201685275.1">
    <property type="nucleotide sequence ID" value="NZ_JAEQNA010000007.1"/>
</dbReference>
<evidence type="ECO:0000313" key="2">
    <source>
        <dbReference type="EMBL" id="MBL0422200.1"/>
    </source>
</evidence>
<sequence length="562" mass="59032">MAFCGTTMGVAAPIIASVALHVGAHLAGQFLSARRRETPLVEHPSGRSGAEQLQDIAGPASRHSLSSTGLVDVFGRIHLLAQRQRDAGTPLAVPDLLASLSQVIGAQLRWSGCANERRELLVVALGHASLGLTGAQRLSVLTQALPHALPYLCADHVANLAGAMNLLTQSLHHEAGIRQALDAARLDLLAPRMAAAAPTLQRVFRLTRPVAADAAVGHLCACLKRLTVDARVARVAVEICRRLLDEAGQVAFAERARAMGRLLASAQHVGAGGRPVLLDALVAAHREGGALAPGWADVYVQQPMPLDSLLVLEPYLTRSVATEGAIRACLQAPGKLEHRHVDGLRRVLGAEPPVTRAQRYVELARGLSRHRETPAGVFTDGLAAPMETRLLIDAVAEHAGTSEAARQEAVGLIPRLLQLPQRQTTPELVKQAGRALIGLMGGGVGPIAGPDAIDTLAEVLTDALVSAMTWISRADKPAREKAPRILHPWMGREIGGLGTLLQDAGLTPEHLGESGVSSWPTLADLDQARRRTPAGGAPAAGRPARPGADWAPFAGDGKHALG</sequence>